<keyword evidence="4" id="KW-1003">Cell membrane</keyword>
<evidence type="ECO:0000256" key="2">
    <source>
        <dbReference type="ARBA" id="ARBA00008537"/>
    </source>
</evidence>
<feature type="transmembrane region" description="Helical" evidence="8">
    <location>
        <begin position="33"/>
        <end position="59"/>
    </location>
</feature>
<keyword evidence="6 8" id="KW-1133">Transmembrane helix</keyword>
<feature type="transmembrane region" description="Helical" evidence="8">
    <location>
        <begin position="428"/>
        <end position="443"/>
    </location>
</feature>
<evidence type="ECO:0000313" key="11">
    <source>
        <dbReference type="Proteomes" id="UP000199531"/>
    </source>
</evidence>
<feature type="transmembrane region" description="Helical" evidence="8">
    <location>
        <begin position="162"/>
        <end position="180"/>
    </location>
</feature>
<comment type="similarity">
    <text evidence="2">Belongs to the major facilitator superfamily. EmrB family.</text>
</comment>
<name>A0A1H8EI86_9BURK</name>
<feature type="transmembrane region" description="Helical" evidence="8">
    <location>
        <begin position="251"/>
        <end position="271"/>
    </location>
</feature>
<dbReference type="EMBL" id="FOCW01000001">
    <property type="protein sequence ID" value="SEN19281.1"/>
    <property type="molecule type" value="Genomic_DNA"/>
</dbReference>
<dbReference type="InterPro" id="IPR004638">
    <property type="entry name" value="EmrB-like"/>
</dbReference>
<dbReference type="PROSITE" id="PS50850">
    <property type="entry name" value="MFS"/>
    <property type="match status" value="1"/>
</dbReference>
<feature type="transmembrane region" description="Helical" evidence="8">
    <location>
        <begin position="192"/>
        <end position="213"/>
    </location>
</feature>
<proteinExistence type="inferred from homology"/>
<dbReference type="Proteomes" id="UP000199531">
    <property type="component" value="Unassembled WGS sequence"/>
</dbReference>
<dbReference type="GO" id="GO:0005886">
    <property type="term" value="C:plasma membrane"/>
    <property type="evidence" value="ECO:0007669"/>
    <property type="project" value="UniProtKB-SubCell"/>
</dbReference>
<keyword evidence="7 8" id="KW-0472">Membrane</keyword>
<dbReference type="SUPFAM" id="SSF103473">
    <property type="entry name" value="MFS general substrate transporter"/>
    <property type="match status" value="1"/>
</dbReference>
<feature type="transmembrane region" description="Helical" evidence="8">
    <location>
        <begin position="101"/>
        <end position="123"/>
    </location>
</feature>
<accession>A0A1H8EI86</accession>
<feature type="transmembrane region" description="Helical" evidence="8">
    <location>
        <begin position="354"/>
        <end position="378"/>
    </location>
</feature>
<feature type="transmembrane region" description="Helical" evidence="8">
    <location>
        <begin position="463"/>
        <end position="480"/>
    </location>
</feature>
<dbReference type="InterPro" id="IPR020846">
    <property type="entry name" value="MFS_dom"/>
</dbReference>
<dbReference type="AlphaFoldDB" id="A0A1H8EI86"/>
<feature type="transmembrane region" description="Helical" evidence="8">
    <location>
        <begin position="319"/>
        <end position="342"/>
    </location>
</feature>
<feature type="transmembrane region" description="Helical" evidence="8">
    <location>
        <begin position="129"/>
        <end position="150"/>
    </location>
</feature>
<keyword evidence="11" id="KW-1185">Reference proteome</keyword>
<dbReference type="InterPro" id="IPR036259">
    <property type="entry name" value="MFS_trans_sf"/>
</dbReference>
<keyword evidence="3" id="KW-0813">Transport</keyword>
<feature type="transmembrane region" description="Helical" evidence="8">
    <location>
        <begin position="291"/>
        <end position="313"/>
    </location>
</feature>
<feature type="transmembrane region" description="Helical" evidence="8">
    <location>
        <begin position="225"/>
        <end position="245"/>
    </location>
</feature>
<reference evidence="10 11" key="1">
    <citation type="submission" date="2016-10" db="EMBL/GenBank/DDBJ databases">
        <authorList>
            <person name="de Groot N.N."/>
        </authorList>
    </citation>
    <scope>NUCLEOTIDE SEQUENCE [LARGE SCALE GENOMIC DNA]</scope>
    <source>
        <strain evidence="10 11">DSM 15123</strain>
    </source>
</reference>
<evidence type="ECO:0000256" key="7">
    <source>
        <dbReference type="ARBA" id="ARBA00023136"/>
    </source>
</evidence>
<dbReference type="NCBIfam" id="TIGR00711">
    <property type="entry name" value="efflux_EmrB"/>
    <property type="match status" value="1"/>
</dbReference>
<dbReference type="PANTHER" id="PTHR42718:SF9">
    <property type="entry name" value="MAJOR FACILITATOR SUPERFAMILY MULTIDRUG TRANSPORTER MFSC"/>
    <property type="match status" value="1"/>
</dbReference>
<gene>
    <name evidence="10" type="ORF">SAMN02745977_00706</name>
</gene>
<sequence length="488" mass="51796">MPSLMPQTASMPLFPAPQTADTLRAQHGERYPWLVLLVMALGIISAVLCTTSFAVAIPAMMQRYGIGQEQAQWTMTGFMAAMAVGMLPAPWLLERIGFRKLFLGSSALLLASSLAGALGASWMGFSGIVVVRILQGVAAGVMQPLGTLAVMRLFQPHEQGRASGILGFGIVLAPAVAPSLGGMLLDMFSWSAIFWLGVPTGVAALWLAARWLPLPREITRRSFDWIGVLLLTGATLAMIEGISSLQHSGLLAPGTLLLSAAAVILLGLFVLHARRIEHPIIRLELFQQARFSMSVVVFFAYGFGIYASSYLIPVFMLQALHYSATAAGTALVPSGIVLALVIPVAGRMADKYSPLLVTAIGLALFFASSVMLAVFATYISYSEIVVATIVGRFGLGMILPALSVAALRTLQPAQMSQASVVTSYARQLGGVLGIAMAAVFVAWREMAYQGQPDGVAHAYGDGFLLVAGMYLVALLAAWFMRGGRKPAC</sequence>
<evidence type="ECO:0000313" key="10">
    <source>
        <dbReference type="EMBL" id="SEN19281.1"/>
    </source>
</evidence>
<dbReference type="Gene3D" id="1.20.1720.10">
    <property type="entry name" value="Multidrug resistance protein D"/>
    <property type="match status" value="1"/>
</dbReference>
<evidence type="ECO:0000256" key="1">
    <source>
        <dbReference type="ARBA" id="ARBA00004651"/>
    </source>
</evidence>
<dbReference type="Pfam" id="PF07690">
    <property type="entry name" value="MFS_1"/>
    <property type="match status" value="1"/>
</dbReference>
<keyword evidence="5 8" id="KW-0812">Transmembrane</keyword>
<feature type="transmembrane region" description="Helical" evidence="8">
    <location>
        <begin position="71"/>
        <end position="89"/>
    </location>
</feature>
<evidence type="ECO:0000259" key="9">
    <source>
        <dbReference type="PROSITE" id="PS50850"/>
    </source>
</evidence>
<evidence type="ECO:0000256" key="6">
    <source>
        <dbReference type="ARBA" id="ARBA00022989"/>
    </source>
</evidence>
<comment type="subcellular location">
    <subcellularLocation>
        <location evidence="1">Cell membrane</location>
        <topology evidence="1">Multi-pass membrane protein</topology>
    </subcellularLocation>
</comment>
<evidence type="ECO:0000256" key="8">
    <source>
        <dbReference type="SAM" id="Phobius"/>
    </source>
</evidence>
<dbReference type="STRING" id="1121117.SAMN02745977_00706"/>
<dbReference type="Gene3D" id="1.20.1250.20">
    <property type="entry name" value="MFS general substrate transporter like domains"/>
    <property type="match status" value="1"/>
</dbReference>
<dbReference type="InterPro" id="IPR011701">
    <property type="entry name" value="MFS"/>
</dbReference>
<feature type="domain" description="Major facilitator superfamily (MFS) profile" evidence="9">
    <location>
        <begin position="35"/>
        <end position="485"/>
    </location>
</feature>
<evidence type="ECO:0000256" key="4">
    <source>
        <dbReference type="ARBA" id="ARBA00022475"/>
    </source>
</evidence>
<feature type="transmembrane region" description="Helical" evidence="8">
    <location>
        <begin position="384"/>
        <end position="407"/>
    </location>
</feature>
<dbReference type="PANTHER" id="PTHR42718">
    <property type="entry name" value="MAJOR FACILITATOR SUPERFAMILY MULTIDRUG TRANSPORTER MFSC"/>
    <property type="match status" value="1"/>
</dbReference>
<evidence type="ECO:0000256" key="5">
    <source>
        <dbReference type="ARBA" id="ARBA00022692"/>
    </source>
</evidence>
<dbReference type="GO" id="GO:0022857">
    <property type="term" value="F:transmembrane transporter activity"/>
    <property type="evidence" value="ECO:0007669"/>
    <property type="project" value="InterPro"/>
</dbReference>
<organism evidence="10 11">
    <name type="scientific">Brachymonas denitrificans DSM 15123</name>
    <dbReference type="NCBI Taxonomy" id="1121117"/>
    <lineage>
        <taxon>Bacteria</taxon>
        <taxon>Pseudomonadati</taxon>
        <taxon>Pseudomonadota</taxon>
        <taxon>Betaproteobacteria</taxon>
        <taxon>Burkholderiales</taxon>
        <taxon>Comamonadaceae</taxon>
        <taxon>Brachymonas</taxon>
    </lineage>
</organism>
<protein>
    <submittedName>
        <fullName evidence="10">Drug resistance transporter, EmrB/QacA subfamily</fullName>
    </submittedName>
</protein>
<evidence type="ECO:0000256" key="3">
    <source>
        <dbReference type="ARBA" id="ARBA00022448"/>
    </source>
</evidence>